<evidence type="ECO:0000256" key="1">
    <source>
        <dbReference type="SAM" id="Coils"/>
    </source>
</evidence>
<keyword evidence="1" id="KW-0175">Coiled coil</keyword>
<accession>A0A2H3CSS2</accession>
<dbReference type="InParanoid" id="A0A2H3CSS2"/>
<dbReference type="OrthoDB" id="3252425at2759"/>
<evidence type="ECO:0000313" key="2">
    <source>
        <dbReference type="EMBL" id="PBK86091.1"/>
    </source>
</evidence>
<feature type="coiled-coil region" evidence="1">
    <location>
        <begin position="9"/>
        <end position="36"/>
    </location>
</feature>
<evidence type="ECO:0000313" key="3">
    <source>
        <dbReference type="Proteomes" id="UP000217790"/>
    </source>
</evidence>
<sequence>MLKQFDIAKKKNDATMSEAEKALQELADDIDVEELETHLQEVEDKQGGEKDDEDSLVDELVAMSVEECKAWEEQVRPAKAILVKLCRLSFKIIKSSTILLPAWYAILNKLKLKQRMLLHDVSTRWNSMYDMLVMALEYKRAVKQITSDDEEIGD</sequence>
<dbReference type="Proteomes" id="UP000217790">
    <property type="component" value="Unassembled WGS sequence"/>
</dbReference>
<dbReference type="AlphaFoldDB" id="A0A2H3CSS2"/>
<keyword evidence="3" id="KW-1185">Reference proteome</keyword>
<dbReference type="SUPFAM" id="SSF53098">
    <property type="entry name" value="Ribonuclease H-like"/>
    <property type="match status" value="1"/>
</dbReference>
<dbReference type="InterPro" id="IPR012337">
    <property type="entry name" value="RNaseH-like_sf"/>
</dbReference>
<protein>
    <submittedName>
        <fullName evidence="2">Uncharacterized protein</fullName>
    </submittedName>
</protein>
<dbReference type="EMBL" id="KZ293686">
    <property type="protein sequence ID" value="PBK86091.1"/>
    <property type="molecule type" value="Genomic_DNA"/>
</dbReference>
<reference evidence="3" key="1">
    <citation type="journal article" date="2017" name="Nat. Ecol. Evol.">
        <title>Genome expansion and lineage-specific genetic innovations in the forest pathogenic fungi Armillaria.</title>
        <authorList>
            <person name="Sipos G."/>
            <person name="Prasanna A.N."/>
            <person name="Walter M.C."/>
            <person name="O'Connor E."/>
            <person name="Balint B."/>
            <person name="Krizsan K."/>
            <person name="Kiss B."/>
            <person name="Hess J."/>
            <person name="Varga T."/>
            <person name="Slot J."/>
            <person name="Riley R."/>
            <person name="Boka B."/>
            <person name="Rigling D."/>
            <person name="Barry K."/>
            <person name="Lee J."/>
            <person name="Mihaltcheva S."/>
            <person name="LaButti K."/>
            <person name="Lipzen A."/>
            <person name="Waldron R."/>
            <person name="Moloney N.M."/>
            <person name="Sperisen C."/>
            <person name="Kredics L."/>
            <person name="Vagvoelgyi C."/>
            <person name="Patrignani A."/>
            <person name="Fitzpatrick D."/>
            <person name="Nagy I."/>
            <person name="Doyle S."/>
            <person name="Anderson J.B."/>
            <person name="Grigoriev I.V."/>
            <person name="Gueldener U."/>
            <person name="Muensterkoetter M."/>
            <person name="Nagy L.G."/>
        </authorList>
    </citation>
    <scope>NUCLEOTIDE SEQUENCE [LARGE SCALE GENOMIC DNA]</scope>
    <source>
        <strain evidence="3">Ar21-2</strain>
    </source>
</reference>
<proteinExistence type="predicted"/>
<gene>
    <name evidence="2" type="ORF">ARMGADRAFT_941021</name>
</gene>
<organism evidence="2 3">
    <name type="scientific">Armillaria gallica</name>
    <name type="common">Bulbous honey fungus</name>
    <name type="synonym">Armillaria bulbosa</name>
    <dbReference type="NCBI Taxonomy" id="47427"/>
    <lineage>
        <taxon>Eukaryota</taxon>
        <taxon>Fungi</taxon>
        <taxon>Dikarya</taxon>
        <taxon>Basidiomycota</taxon>
        <taxon>Agaricomycotina</taxon>
        <taxon>Agaricomycetes</taxon>
        <taxon>Agaricomycetidae</taxon>
        <taxon>Agaricales</taxon>
        <taxon>Marasmiineae</taxon>
        <taxon>Physalacriaceae</taxon>
        <taxon>Armillaria</taxon>
    </lineage>
</organism>
<dbReference type="OMA" id="VMALEYK"/>
<name>A0A2H3CSS2_ARMGA</name>